<dbReference type="EMBL" id="JAOWLV010000006">
    <property type="protein sequence ID" value="MDG4977224.1"/>
    <property type="molecule type" value="Genomic_DNA"/>
</dbReference>
<reference evidence="2" key="1">
    <citation type="submission" date="2022-10" db="EMBL/GenBank/DDBJ databases">
        <authorList>
            <person name="Turner M.S."/>
            <person name="Huang W."/>
        </authorList>
    </citation>
    <scope>NUCLEOTIDE SEQUENCE</scope>
    <source>
        <strain evidence="2">54</strain>
    </source>
</reference>
<evidence type="ECO:0000313" key="3">
    <source>
        <dbReference type="Proteomes" id="UP001152598"/>
    </source>
</evidence>
<dbReference type="RefSeq" id="WP_139918156.1">
    <property type="nucleotide sequence ID" value="NZ_JAOWLT010000006.1"/>
</dbReference>
<sequence>MSLISELTIQLNARIIYFDKEFHNLYRDGMMQTFLEQNYIFISNDNSEIQTENILLHEIGHVYHNHRHVDLHSWGWNNRQEAEANKYMIEQRADQWLAQYDWEPEKIDYEAFLNYFELDHCYYRLAEKVFEDINNYNHLGAYEL</sequence>
<dbReference type="Proteomes" id="UP001152598">
    <property type="component" value="Unassembled WGS sequence"/>
</dbReference>
<dbReference type="Pfam" id="PF06114">
    <property type="entry name" value="Peptidase_M78"/>
    <property type="match status" value="1"/>
</dbReference>
<evidence type="ECO:0000259" key="1">
    <source>
        <dbReference type="Pfam" id="PF06114"/>
    </source>
</evidence>
<organism evidence="2 3">
    <name type="scientific">Lactococcus lactis</name>
    <dbReference type="NCBI Taxonomy" id="1358"/>
    <lineage>
        <taxon>Bacteria</taxon>
        <taxon>Bacillati</taxon>
        <taxon>Bacillota</taxon>
        <taxon>Bacilli</taxon>
        <taxon>Lactobacillales</taxon>
        <taxon>Streptococcaceae</taxon>
        <taxon>Lactococcus</taxon>
    </lineage>
</organism>
<accession>A0AAP4DV11</accession>
<feature type="domain" description="IrrE N-terminal-like" evidence="1">
    <location>
        <begin position="11"/>
        <end position="87"/>
    </location>
</feature>
<protein>
    <submittedName>
        <fullName evidence="2">ImmA/IrrE family metallo-endopeptidase</fullName>
    </submittedName>
</protein>
<dbReference type="InterPro" id="IPR010359">
    <property type="entry name" value="IrrE_HExxH"/>
</dbReference>
<name>A0AAP4DV11_9LACT</name>
<gene>
    <name evidence="2" type="ORF">OGZ50_10810</name>
</gene>
<dbReference type="AlphaFoldDB" id="A0AAP4DV11"/>
<proteinExistence type="predicted"/>
<reference evidence="2" key="2">
    <citation type="journal article" date="2023" name="Food Microbiol.">
        <title>Evaluation of the fermentation potential of lactic acid bacteria isolated from herbs, fruits and vegetables as starter cultures in nut-based milk alternatives.</title>
        <authorList>
            <person name="Huang W."/>
            <person name="Dong A."/>
            <person name="Pham H.T."/>
            <person name="Zhou C."/>
            <person name="Huo Z."/>
            <person name="Watjen A.P."/>
            <person name="Prakash S."/>
            <person name="Bang-Berthelsen C.H."/>
            <person name="Turner M.S."/>
        </authorList>
    </citation>
    <scope>NUCLEOTIDE SEQUENCE</scope>
    <source>
        <strain evidence="2">54</strain>
    </source>
</reference>
<evidence type="ECO:0000313" key="2">
    <source>
        <dbReference type="EMBL" id="MDG4977224.1"/>
    </source>
</evidence>
<comment type="caution">
    <text evidence="2">The sequence shown here is derived from an EMBL/GenBank/DDBJ whole genome shotgun (WGS) entry which is preliminary data.</text>
</comment>